<accession>A0A397T123</accession>
<dbReference type="Proteomes" id="UP000265703">
    <property type="component" value="Unassembled WGS sequence"/>
</dbReference>
<dbReference type="AlphaFoldDB" id="A0A397T123"/>
<comment type="caution">
    <text evidence="1">The sequence shown here is derived from an EMBL/GenBank/DDBJ whole genome shotgun (WGS) entry which is preliminary data.</text>
</comment>
<proteinExistence type="predicted"/>
<reference evidence="1 2" key="1">
    <citation type="submission" date="2018-06" db="EMBL/GenBank/DDBJ databases">
        <title>Comparative genomics reveals the genomic features of Rhizophagus irregularis, R. cerebriforme, R. diaphanum and Gigaspora rosea, and their symbiotic lifestyle signature.</title>
        <authorList>
            <person name="Morin E."/>
            <person name="San Clemente H."/>
            <person name="Chen E.C.H."/>
            <person name="De La Providencia I."/>
            <person name="Hainaut M."/>
            <person name="Kuo A."/>
            <person name="Kohler A."/>
            <person name="Murat C."/>
            <person name="Tang N."/>
            <person name="Roy S."/>
            <person name="Loubradou J."/>
            <person name="Henrissat B."/>
            <person name="Grigoriev I.V."/>
            <person name="Corradi N."/>
            <person name="Roux C."/>
            <person name="Martin F.M."/>
        </authorList>
    </citation>
    <scope>NUCLEOTIDE SEQUENCE [LARGE SCALE GENOMIC DNA]</scope>
    <source>
        <strain evidence="1 2">DAOM 227022</strain>
    </source>
</reference>
<protein>
    <submittedName>
        <fullName evidence="1">Uncharacterized protein</fullName>
    </submittedName>
</protein>
<keyword evidence="2" id="KW-1185">Reference proteome</keyword>
<name>A0A397T123_9GLOM</name>
<organism evidence="1 2">
    <name type="scientific">Glomus cerebriforme</name>
    <dbReference type="NCBI Taxonomy" id="658196"/>
    <lineage>
        <taxon>Eukaryota</taxon>
        <taxon>Fungi</taxon>
        <taxon>Fungi incertae sedis</taxon>
        <taxon>Mucoromycota</taxon>
        <taxon>Glomeromycotina</taxon>
        <taxon>Glomeromycetes</taxon>
        <taxon>Glomerales</taxon>
        <taxon>Glomeraceae</taxon>
        <taxon>Glomus</taxon>
    </lineage>
</organism>
<evidence type="ECO:0000313" key="1">
    <source>
        <dbReference type="EMBL" id="RIA92170.1"/>
    </source>
</evidence>
<evidence type="ECO:0000313" key="2">
    <source>
        <dbReference type="Proteomes" id="UP000265703"/>
    </source>
</evidence>
<dbReference type="OrthoDB" id="2412213at2759"/>
<dbReference type="EMBL" id="QKYT01000133">
    <property type="protein sequence ID" value="RIA92170.1"/>
    <property type="molecule type" value="Genomic_DNA"/>
</dbReference>
<sequence length="64" mass="7187">MKNNAELYLDIKKIMKMIVGLLKNRVEVDDSPDNIENHGKLLENKKMGGSSFEESIVIPDSIIA</sequence>
<gene>
    <name evidence="1" type="ORF">C1645_821067</name>
</gene>